<evidence type="ECO:0000256" key="6">
    <source>
        <dbReference type="PROSITE-ProRule" id="PRU00169"/>
    </source>
</evidence>
<organism evidence="9 10">
    <name type="scientific">Candidatus Accumulibacter proximus</name>
    <dbReference type="NCBI Taxonomy" id="2954385"/>
    <lineage>
        <taxon>Bacteria</taxon>
        <taxon>Pseudomonadati</taxon>
        <taxon>Pseudomonadota</taxon>
        <taxon>Betaproteobacteria</taxon>
        <taxon>Candidatus Accumulibacter</taxon>
    </lineage>
</organism>
<keyword evidence="1 6" id="KW-0597">Phosphoprotein</keyword>
<dbReference type="PROSITE" id="PS00622">
    <property type="entry name" value="HTH_LUXR_1"/>
    <property type="match status" value="1"/>
</dbReference>
<evidence type="ECO:0000256" key="3">
    <source>
        <dbReference type="ARBA" id="ARBA00023015"/>
    </source>
</evidence>
<dbReference type="InterPro" id="IPR036388">
    <property type="entry name" value="WH-like_DNA-bd_sf"/>
</dbReference>
<proteinExistence type="predicted"/>
<dbReference type="InterPro" id="IPR011006">
    <property type="entry name" value="CheY-like_superfamily"/>
</dbReference>
<dbReference type="EMBL" id="JADJMH010000040">
    <property type="protein sequence ID" value="MBK7677678.1"/>
    <property type="molecule type" value="Genomic_DNA"/>
</dbReference>
<keyword evidence="4" id="KW-0238">DNA-binding</keyword>
<dbReference type="SUPFAM" id="SSF52172">
    <property type="entry name" value="CheY-like"/>
    <property type="match status" value="1"/>
</dbReference>
<feature type="domain" description="Response regulatory" evidence="8">
    <location>
        <begin position="7"/>
        <end position="121"/>
    </location>
</feature>
<dbReference type="AlphaFoldDB" id="A0A935UJI2"/>
<dbReference type="Pfam" id="PF00072">
    <property type="entry name" value="Response_reg"/>
    <property type="match status" value="1"/>
</dbReference>
<keyword evidence="5" id="KW-0804">Transcription</keyword>
<dbReference type="GO" id="GO:0006355">
    <property type="term" value="P:regulation of DNA-templated transcription"/>
    <property type="evidence" value="ECO:0007669"/>
    <property type="project" value="InterPro"/>
</dbReference>
<dbReference type="PRINTS" id="PR00038">
    <property type="entry name" value="HTHLUXR"/>
</dbReference>
<gene>
    <name evidence="9" type="ORF">IPJ27_24690</name>
</gene>
<dbReference type="SMART" id="SM00448">
    <property type="entry name" value="REC"/>
    <property type="match status" value="1"/>
</dbReference>
<dbReference type="PANTHER" id="PTHR44688:SF16">
    <property type="entry name" value="DNA-BINDING TRANSCRIPTIONAL ACTIVATOR DEVR_DOSR"/>
    <property type="match status" value="1"/>
</dbReference>
<dbReference type="PROSITE" id="PS50110">
    <property type="entry name" value="RESPONSE_REGULATORY"/>
    <property type="match status" value="1"/>
</dbReference>
<keyword evidence="2" id="KW-0902">Two-component regulatory system</keyword>
<dbReference type="Pfam" id="PF00196">
    <property type="entry name" value="GerE"/>
    <property type="match status" value="1"/>
</dbReference>
<dbReference type="GO" id="GO:0000160">
    <property type="term" value="P:phosphorelay signal transduction system"/>
    <property type="evidence" value="ECO:0007669"/>
    <property type="project" value="UniProtKB-KW"/>
</dbReference>
<name>A0A935UJI2_9PROT</name>
<dbReference type="CDD" id="cd06170">
    <property type="entry name" value="LuxR_C_like"/>
    <property type="match status" value="1"/>
</dbReference>
<dbReference type="FunFam" id="3.40.50.2300:FF:000018">
    <property type="entry name" value="DNA-binding transcriptional regulator NtrC"/>
    <property type="match status" value="1"/>
</dbReference>
<dbReference type="SUPFAM" id="SSF46894">
    <property type="entry name" value="C-terminal effector domain of the bipartite response regulators"/>
    <property type="match status" value="1"/>
</dbReference>
<feature type="modified residue" description="4-aspartylphosphate" evidence="6">
    <location>
        <position position="56"/>
    </location>
</feature>
<evidence type="ECO:0000313" key="9">
    <source>
        <dbReference type="EMBL" id="MBK7677678.1"/>
    </source>
</evidence>
<dbReference type="SMART" id="SM00421">
    <property type="entry name" value="HTH_LUXR"/>
    <property type="match status" value="1"/>
</dbReference>
<evidence type="ECO:0000259" key="7">
    <source>
        <dbReference type="PROSITE" id="PS50043"/>
    </source>
</evidence>
<dbReference type="InterPro" id="IPR016032">
    <property type="entry name" value="Sig_transdc_resp-reg_C-effctor"/>
</dbReference>
<accession>A0A935UJI2</accession>
<evidence type="ECO:0000313" key="10">
    <source>
        <dbReference type="Proteomes" id="UP000697998"/>
    </source>
</evidence>
<comment type="caution">
    <text evidence="9">The sequence shown here is derived from an EMBL/GenBank/DDBJ whole genome shotgun (WGS) entry which is preliminary data.</text>
</comment>
<feature type="domain" description="HTH luxR-type" evidence="7">
    <location>
        <begin position="137"/>
        <end position="202"/>
    </location>
</feature>
<dbReference type="PROSITE" id="PS50043">
    <property type="entry name" value="HTH_LUXR_2"/>
    <property type="match status" value="1"/>
</dbReference>
<dbReference type="InterPro" id="IPR000792">
    <property type="entry name" value="Tscrpt_reg_LuxR_C"/>
</dbReference>
<evidence type="ECO:0000259" key="8">
    <source>
        <dbReference type="PROSITE" id="PS50110"/>
    </source>
</evidence>
<evidence type="ECO:0000256" key="5">
    <source>
        <dbReference type="ARBA" id="ARBA00023163"/>
    </source>
</evidence>
<evidence type="ECO:0000256" key="4">
    <source>
        <dbReference type="ARBA" id="ARBA00023125"/>
    </source>
</evidence>
<protein>
    <submittedName>
        <fullName evidence="9">Response regulator transcription factor</fullName>
    </submittedName>
</protein>
<dbReference type="Gene3D" id="1.10.10.10">
    <property type="entry name" value="Winged helix-like DNA-binding domain superfamily/Winged helix DNA-binding domain"/>
    <property type="match status" value="1"/>
</dbReference>
<dbReference type="Gene3D" id="3.40.50.2300">
    <property type="match status" value="1"/>
</dbReference>
<evidence type="ECO:0000256" key="1">
    <source>
        <dbReference type="ARBA" id="ARBA00022553"/>
    </source>
</evidence>
<evidence type="ECO:0000256" key="2">
    <source>
        <dbReference type="ARBA" id="ARBA00023012"/>
    </source>
</evidence>
<dbReference type="GO" id="GO:0003677">
    <property type="term" value="F:DNA binding"/>
    <property type="evidence" value="ECO:0007669"/>
    <property type="project" value="UniProtKB-KW"/>
</dbReference>
<reference evidence="9 10" key="1">
    <citation type="submission" date="2020-10" db="EMBL/GenBank/DDBJ databases">
        <title>Connecting structure to function with the recovery of over 1000 high-quality activated sludge metagenome-assembled genomes encoding full-length rRNA genes using long-read sequencing.</title>
        <authorList>
            <person name="Singleton C.M."/>
            <person name="Petriglieri F."/>
            <person name="Kristensen J.M."/>
            <person name="Kirkegaard R.H."/>
            <person name="Michaelsen T.Y."/>
            <person name="Andersen M.H."/>
            <person name="Karst S.M."/>
            <person name="Dueholm M.S."/>
            <person name="Nielsen P.H."/>
            <person name="Albertsen M."/>
        </authorList>
    </citation>
    <scope>NUCLEOTIDE SEQUENCE [LARGE SCALE GENOMIC DNA]</scope>
    <source>
        <strain evidence="9">EsbW_18-Q3-R4-48_BATAC.285</strain>
    </source>
</reference>
<dbReference type="Proteomes" id="UP000697998">
    <property type="component" value="Unassembled WGS sequence"/>
</dbReference>
<keyword evidence="3" id="KW-0805">Transcription regulation</keyword>
<dbReference type="PANTHER" id="PTHR44688">
    <property type="entry name" value="DNA-BINDING TRANSCRIPTIONAL ACTIVATOR DEVR_DOSR"/>
    <property type="match status" value="1"/>
</dbReference>
<sequence>MSHRGNTVFIVEDDHSVRDALGLLLGLQGLSVALFADAESFLAARRPDWYGCLLVDIRMPGMDGLTLQKRLRESGCWLPVIVMTGHGDVESARLAFRREAVDFLEKPIDHARLLSAIDEAFARQDLRQDDEERDAATASLLDTLTPREREVMEQVVAGRHNREIAHALDISPRTVEVHKARLLAKLQVGSIADLVRLSLRVSGKGRG</sequence>
<dbReference type="InterPro" id="IPR001789">
    <property type="entry name" value="Sig_transdc_resp-reg_receiver"/>
</dbReference>